<keyword evidence="1" id="KW-0175">Coiled coil</keyword>
<dbReference type="OrthoDB" id="3918393at2759"/>
<feature type="compositionally biased region" description="Polar residues" evidence="2">
    <location>
        <begin position="7"/>
        <end position="38"/>
    </location>
</feature>
<reference evidence="3" key="1">
    <citation type="journal article" date="2020" name="Stud. Mycol.">
        <title>101 Dothideomycetes genomes: a test case for predicting lifestyles and emergence of pathogens.</title>
        <authorList>
            <person name="Haridas S."/>
            <person name="Albert R."/>
            <person name="Binder M."/>
            <person name="Bloem J."/>
            <person name="Labutti K."/>
            <person name="Salamov A."/>
            <person name="Andreopoulos B."/>
            <person name="Baker S."/>
            <person name="Barry K."/>
            <person name="Bills G."/>
            <person name="Bluhm B."/>
            <person name="Cannon C."/>
            <person name="Castanera R."/>
            <person name="Culley D."/>
            <person name="Daum C."/>
            <person name="Ezra D."/>
            <person name="Gonzalez J."/>
            <person name="Henrissat B."/>
            <person name="Kuo A."/>
            <person name="Liang C."/>
            <person name="Lipzen A."/>
            <person name="Lutzoni F."/>
            <person name="Magnuson J."/>
            <person name="Mondo S."/>
            <person name="Nolan M."/>
            <person name="Ohm R."/>
            <person name="Pangilinan J."/>
            <person name="Park H.-J."/>
            <person name="Ramirez L."/>
            <person name="Alfaro M."/>
            <person name="Sun H."/>
            <person name="Tritt A."/>
            <person name="Yoshinaga Y."/>
            <person name="Zwiers L.-H."/>
            <person name="Turgeon B."/>
            <person name="Goodwin S."/>
            <person name="Spatafora J."/>
            <person name="Crous P."/>
            <person name="Grigoriev I."/>
        </authorList>
    </citation>
    <scope>NUCLEOTIDE SEQUENCE</scope>
    <source>
        <strain evidence="3">CBS 119925</strain>
    </source>
</reference>
<accession>A0A6A6VNL0</accession>
<evidence type="ECO:0000256" key="1">
    <source>
        <dbReference type="SAM" id="Coils"/>
    </source>
</evidence>
<evidence type="ECO:0008006" key="5">
    <source>
        <dbReference type="Google" id="ProtNLM"/>
    </source>
</evidence>
<protein>
    <recommendedName>
        <fullName evidence="5">SWI5-dependent HO expression protein 3</fullName>
    </recommendedName>
</protein>
<feature type="coiled-coil region" evidence="1">
    <location>
        <begin position="225"/>
        <end position="273"/>
    </location>
</feature>
<proteinExistence type="predicted"/>
<sequence length="287" mass="32873">MAIHMTPRQTGPLTLDSSPASTSDPNTSAQWRLNPLNNSKTSQYIERVTAENQRLKLALNAEKALREEEAKRVLAAKAKAEDSRTEHEHLRVLADANARAIERKDRKIEELRAALETEVQRRVAAEQRAEDALRILGDNRSETLKKVASANEMMGRAEANAEAVVAGYKRKLGGYEKQVKVLTAAVNEVKRERREDADKIRRQAIVSEQLQHEVTRALRKEAGMRELLDEYKREYREEVDKLVEEAEKLRVAVPRKEEECEKLIGELERTRDKMLWVMAQKRREDGG</sequence>
<dbReference type="Proteomes" id="UP000799440">
    <property type="component" value="Unassembled WGS sequence"/>
</dbReference>
<feature type="region of interest" description="Disordered" evidence="2">
    <location>
        <begin position="1"/>
        <end position="38"/>
    </location>
</feature>
<name>A0A6A6VNL0_9PLEO</name>
<feature type="coiled-coil region" evidence="1">
    <location>
        <begin position="98"/>
        <end position="128"/>
    </location>
</feature>
<dbReference type="EMBL" id="MU006563">
    <property type="protein sequence ID" value="KAF2750737.1"/>
    <property type="molecule type" value="Genomic_DNA"/>
</dbReference>
<evidence type="ECO:0000313" key="3">
    <source>
        <dbReference type="EMBL" id="KAF2750737.1"/>
    </source>
</evidence>
<keyword evidence="4" id="KW-1185">Reference proteome</keyword>
<evidence type="ECO:0000256" key="2">
    <source>
        <dbReference type="SAM" id="MobiDB-lite"/>
    </source>
</evidence>
<evidence type="ECO:0000313" key="4">
    <source>
        <dbReference type="Proteomes" id="UP000799440"/>
    </source>
</evidence>
<gene>
    <name evidence="3" type="ORF">M011DRAFT_464557</name>
</gene>
<dbReference type="AlphaFoldDB" id="A0A6A6VNL0"/>
<organism evidence="3 4">
    <name type="scientific">Sporormia fimetaria CBS 119925</name>
    <dbReference type="NCBI Taxonomy" id="1340428"/>
    <lineage>
        <taxon>Eukaryota</taxon>
        <taxon>Fungi</taxon>
        <taxon>Dikarya</taxon>
        <taxon>Ascomycota</taxon>
        <taxon>Pezizomycotina</taxon>
        <taxon>Dothideomycetes</taxon>
        <taxon>Pleosporomycetidae</taxon>
        <taxon>Pleosporales</taxon>
        <taxon>Sporormiaceae</taxon>
        <taxon>Sporormia</taxon>
    </lineage>
</organism>